<proteinExistence type="predicted"/>
<accession>A0ABD1MDL6</accession>
<keyword evidence="5" id="KW-1185">Reference proteome</keyword>
<evidence type="ECO:0000313" key="4">
    <source>
        <dbReference type="EMBL" id="KAL2333603.1"/>
    </source>
</evidence>
<dbReference type="EMBL" id="JBGMDY010000005">
    <property type="protein sequence ID" value="KAL2333603.1"/>
    <property type="molecule type" value="Genomic_DNA"/>
</dbReference>
<reference evidence="4 5" key="1">
    <citation type="submission" date="2024-08" db="EMBL/GenBank/DDBJ databases">
        <title>Insights into the chromosomal genome structure of Flemingia macrophylla.</title>
        <authorList>
            <person name="Ding Y."/>
            <person name="Zhao Y."/>
            <person name="Bi W."/>
            <person name="Wu M."/>
            <person name="Zhao G."/>
            <person name="Gong Y."/>
            <person name="Li W."/>
            <person name="Zhang P."/>
        </authorList>
    </citation>
    <scope>NUCLEOTIDE SEQUENCE [LARGE SCALE GENOMIC DNA]</scope>
    <source>
        <strain evidence="4">DYQJB</strain>
        <tissue evidence="4">Leaf</tissue>
    </source>
</reference>
<dbReference type="PROSITE" id="PS50082">
    <property type="entry name" value="WD_REPEATS_2"/>
    <property type="match status" value="1"/>
</dbReference>
<keyword evidence="2" id="KW-0677">Repeat</keyword>
<dbReference type="PROSITE" id="PS00678">
    <property type="entry name" value="WD_REPEATS_1"/>
    <property type="match status" value="1"/>
</dbReference>
<evidence type="ECO:0000256" key="3">
    <source>
        <dbReference type="PROSITE-ProRule" id="PRU00221"/>
    </source>
</evidence>
<name>A0ABD1MDL6_9FABA</name>
<dbReference type="SUPFAM" id="SSF50978">
    <property type="entry name" value="WD40 repeat-like"/>
    <property type="match status" value="1"/>
</dbReference>
<dbReference type="InterPro" id="IPR036322">
    <property type="entry name" value="WD40_repeat_dom_sf"/>
</dbReference>
<dbReference type="Proteomes" id="UP001603857">
    <property type="component" value="Unassembled WGS sequence"/>
</dbReference>
<evidence type="ECO:0000313" key="5">
    <source>
        <dbReference type="Proteomes" id="UP001603857"/>
    </source>
</evidence>
<sequence length="144" mass="15716">MKIKLQTHAGSVACSLACISCYAVELSRTLNQCGKPPGVWKTLLGVIHCVDNGTGIAYGGLTLEHNFLGMFHSLQFTGQPLSHLAFSYDGQRLALGSLDEIIKVWDVSRNFEGLNLEGLGRSIEVRLSEKINLSFLDFSVVNNC</sequence>
<evidence type="ECO:0000256" key="1">
    <source>
        <dbReference type="ARBA" id="ARBA00022574"/>
    </source>
</evidence>
<dbReference type="InterPro" id="IPR015943">
    <property type="entry name" value="WD40/YVTN_repeat-like_dom_sf"/>
</dbReference>
<dbReference type="Gene3D" id="2.130.10.10">
    <property type="entry name" value="YVTN repeat-like/Quinoprotein amine dehydrogenase"/>
    <property type="match status" value="1"/>
</dbReference>
<dbReference type="InterPro" id="IPR019775">
    <property type="entry name" value="WD40_repeat_CS"/>
</dbReference>
<evidence type="ECO:0000256" key="2">
    <source>
        <dbReference type="ARBA" id="ARBA00022737"/>
    </source>
</evidence>
<dbReference type="InterPro" id="IPR001680">
    <property type="entry name" value="WD40_rpt"/>
</dbReference>
<feature type="repeat" description="WD" evidence="3">
    <location>
        <begin position="74"/>
        <end position="108"/>
    </location>
</feature>
<dbReference type="AlphaFoldDB" id="A0ABD1MDL6"/>
<comment type="caution">
    <text evidence="4">The sequence shown here is derived from an EMBL/GenBank/DDBJ whole genome shotgun (WGS) entry which is preliminary data.</text>
</comment>
<protein>
    <submittedName>
        <fullName evidence="4">Uncharacterized protein</fullName>
    </submittedName>
</protein>
<organism evidence="4 5">
    <name type="scientific">Flemingia macrophylla</name>
    <dbReference type="NCBI Taxonomy" id="520843"/>
    <lineage>
        <taxon>Eukaryota</taxon>
        <taxon>Viridiplantae</taxon>
        <taxon>Streptophyta</taxon>
        <taxon>Embryophyta</taxon>
        <taxon>Tracheophyta</taxon>
        <taxon>Spermatophyta</taxon>
        <taxon>Magnoliopsida</taxon>
        <taxon>eudicotyledons</taxon>
        <taxon>Gunneridae</taxon>
        <taxon>Pentapetalae</taxon>
        <taxon>rosids</taxon>
        <taxon>fabids</taxon>
        <taxon>Fabales</taxon>
        <taxon>Fabaceae</taxon>
        <taxon>Papilionoideae</taxon>
        <taxon>50 kb inversion clade</taxon>
        <taxon>NPAAA clade</taxon>
        <taxon>indigoferoid/millettioid clade</taxon>
        <taxon>Phaseoleae</taxon>
        <taxon>Flemingia</taxon>
    </lineage>
</organism>
<keyword evidence="1 3" id="KW-0853">WD repeat</keyword>
<gene>
    <name evidence="4" type="ORF">Fmac_014816</name>
</gene>